<keyword evidence="2" id="KW-1185">Reference proteome</keyword>
<reference evidence="1 2" key="1">
    <citation type="submission" date="2017-05" db="EMBL/GenBank/DDBJ databases">
        <authorList>
            <person name="Song R."/>
            <person name="Chenine A.L."/>
            <person name="Ruprecht R.M."/>
        </authorList>
    </citation>
    <scope>NUCLEOTIDE SEQUENCE [LARGE SCALE GENOMIC DNA]</scope>
    <source>
        <strain evidence="1 2">CECT 8898</strain>
    </source>
</reference>
<dbReference type="AlphaFoldDB" id="A0A238JZ92"/>
<accession>A0A238JZ92</accession>
<evidence type="ECO:0000313" key="2">
    <source>
        <dbReference type="Proteomes" id="UP000207598"/>
    </source>
</evidence>
<gene>
    <name evidence="1" type="ORF">MAA8898_00703</name>
</gene>
<evidence type="ECO:0000313" key="1">
    <source>
        <dbReference type="EMBL" id="SMX35955.1"/>
    </source>
</evidence>
<organism evidence="1 2">
    <name type="scientific">Maliponia aquimaris</name>
    <dbReference type="NCBI Taxonomy" id="1673631"/>
    <lineage>
        <taxon>Bacteria</taxon>
        <taxon>Pseudomonadati</taxon>
        <taxon>Pseudomonadota</taxon>
        <taxon>Alphaproteobacteria</taxon>
        <taxon>Rhodobacterales</taxon>
        <taxon>Paracoccaceae</taxon>
        <taxon>Maliponia</taxon>
    </lineage>
</organism>
<sequence>MGFRLSLHPARGLAYFRMVGDVALQECIDTFVSYVDHPLFDPAFVMLTDTRDLVHVDADFRRILWAVERTRKLFDRFPKGTLCVIHAPRDVNFGLARILQQVAEPFSPFRIAIERDEAAALALAGQAETGFDALETALAAGAGPG</sequence>
<dbReference type="Proteomes" id="UP000207598">
    <property type="component" value="Unassembled WGS sequence"/>
</dbReference>
<name>A0A238JZ92_9RHOB</name>
<dbReference type="RefSeq" id="WP_094019592.1">
    <property type="nucleotide sequence ID" value="NZ_FXYF01000002.1"/>
</dbReference>
<protein>
    <submittedName>
        <fullName evidence="1">Uncharacterized protein</fullName>
    </submittedName>
</protein>
<dbReference type="OrthoDB" id="7877306at2"/>
<proteinExistence type="predicted"/>
<dbReference type="EMBL" id="FXYF01000002">
    <property type="protein sequence ID" value="SMX35955.1"/>
    <property type="molecule type" value="Genomic_DNA"/>
</dbReference>